<keyword evidence="10" id="KW-0963">Cytoplasm</keyword>
<feature type="domain" description="Radical SAM core" evidence="12">
    <location>
        <begin position="1"/>
        <end position="246"/>
    </location>
</feature>
<evidence type="ECO:0000256" key="8">
    <source>
        <dbReference type="ARBA" id="ARBA00023014"/>
    </source>
</evidence>
<keyword evidence="11" id="KW-0175">Coiled coil</keyword>
<evidence type="ECO:0000259" key="12">
    <source>
        <dbReference type="PROSITE" id="PS51918"/>
    </source>
</evidence>
<keyword evidence="9 10" id="KW-0143">Chaperone</keyword>
<comment type="cofactor">
    <cofactor evidence="1">
        <name>[4Fe-4S] cluster</name>
        <dbReference type="ChEBI" id="CHEBI:49883"/>
    </cofactor>
</comment>
<dbReference type="GO" id="GO:0005737">
    <property type="term" value="C:cytoplasm"/>
    <property type="evidence" value="ECO:0007669"/>
    <property type="project" value="UniProtKB-SubCell"/>
</dbReference>
<evidence type="ECO:0000313" key="14">
    <source>
        <dbReference type="Proteomes" id="UP000292958"/>
    </source>
</evidence>
<dbReference type="InterPro" id="IPR013785">
    <property type="entry name" value="Aldolase_TIM"/>
</dbReference>
<dbReference type="GO" id="GO:0051539">
    <property type="term" value="F:4 iron, 4 sulfur cluster binding"/>
    <property type="evidence" value="ECO:0007669"/>
    <property type="project" value="UniProtKB-UniRule"/>
</dbReference>
<dbReference type="GO" id="GO:0006779">
    <property type="term" value="P:porphyrin-containing compound biosynthetic process"/>
    <property type="evidence" value="ECO:0007669"/>
    <property type="project" value="InterPro"/>
</dbReference>
<dbReference type="AlphaFoldDB" id="A0A4Q7YRG1"/>
<accession>A0A4Q7YRG1</accession>
<dbReference type="GO" id="GO:0004109">
    <property type="term" value="F:coproporphyrinogen oxidase activity"/>
    <property type="evidence" value="ECO:0007669"/>
    <property type="project" value="InterPro"/>
</dbReference>
<comment type="function">
    <text evidence="10">Probably acts as a heme chaperone, transferring heme to an unknown acceptor. Binds one molecule of heme per monomer, possibly covalently. Binds 1 [4Fe-4S] cluster. The cluster is coordinated with 3 cysteines and an exchangeable S-adenosyl-L-methionine.</text>
</comment>
<name>A0A4Q7YRG1_9BACT</name>
<dbReference type="SMART" id="SM00729">
    <property type="entry name" value="Elp3"/>
    <property type="match status" value="1"/>
</dbReference>
<dbReference type="SFLD" id="SFLDF00562">
    <property type="entry name" value="HemN-like__clustered_with_heat"/>
    <property type="match status" value="1"/>
</dbReference>
<dbReference type="PROSITE" id="PS51918">
    <property type="entry name" value="RADICAL_SAM"/>
    <property type="match status" value="1"/>
</dbReference>
<dbReference type="SFLD" id="SFLDG01082">
    <property type="entry name" value="B12-binding_domain_containing"/>
    <property type="match status" value="1"/>
</dbReference>
<keyword evidence="5 10" id="KW-0949">S-adenosyl-L-methionine</keyword>
<evidence type="ECO:0000256" key="2">
    <source>
        <dbReference type="ARBA" id="ARBA00006100"/>
    </source>
</evidence>
<reference evidence="13 14" key="1">
    <citation type="submission" date="2019-02" db="EMBL/GenBank/DDBJ databases">
        <title>Genomic Encyclopedia of Archaeal and Bacterial Type Strains, Phase II (KMG-II): from individual species to whole genera.</title>
        <authorList>
            <person name="Goeker M."/>
        </authorList>
    </citation>
    <scope>NUCLEOTIDE SEQUENCE [LARGE SCALE GENOMIC DNA]</scope>
    <source>
        <strain evidence="13 14">DSM 18101</strain>
    </source>
</reference>
<dbReference type="GO" id="GO:0046872">
    <property type="term" value="F:metal ion binding"/>
    <property type="evidence" value="ECO:0007669"/>
    <property type="project" value="UniProtKB-UniRule"/>
</dbReference>
<feature type="coiled-coil region" evidence="11">
    <location>
        <begin position="37"/>
        <end position="64"/>
    </location>
</feature>
<dbReference type="RefSeq" id="WP_130417700.1">
    <property type="nucleotide sequence ID" value="NZ_SHKW01000001.1"/>
</dbReference>
<dbReference type="InterPro" id="IPR058240">
    <property type="entry name" value="rSAM_sf"/>
</dbReference>
<evidence type="ECO:0000256" key="10">
    <source>
        <dbReference type="RuleBase" id="RU364116"/>
    </source>
</evidence>
<keyword evidence="8 10" id="KW-0411">Iron-sulfur</keyword>
<keyword evidence="4 10" id="KW-0349">Heme</keyword>
<keyword evidence="14" id="KW-1185">Reference proteome</keyword>
<comment type="caution">
    <text evidence="13">The sequence shown here is derived from an EMBL/GenBank/DDBJ whole genome shotgun (WGS) entry which is preliminary data.</text>
</comment>
<evidence type="ECO:0000256" key="9">
    <source>
        <dbReference type="ARBA" id="ARBA00023186"/>
    </source>
</evidence>
<dbReference type="SFLD" id="SFLDS00029">
    <property type="entry name" value="Radical_SAM"/>
    <property type="match status" value="1"/>
</dbReference>
<dbReference type="InterPro" id="IPR007197">
    <property type="entry name" value="rSAM"/>
</dbReference>
<dbReference type="EMBL" id="SHKW01000001">
    <property type="protein sequence ID" value="RZU39503.1"/>
    <property type="molecule type" value="Genomic_DNA"/>
</dbReference>
<dbReference type="Gene3D" id="3.20.20.70">
    <property type="entry name" value="Aldolase class I"/>
    <property type="match status" value="1"/>
</dbReference>
<evidence type="ECO:0000256" key="1">
    <source>
        <dbReference type="ARBA" id="ARBA00001966"/>
    </source>
</evidence>
<dbReference type="CDD" id="cd01335">
    <property type="entry name" value="Radical_SAM"/>
    <property type="match status" value="1"/>
</dbReference>
<organism evidence="13 14">
    <name type="scientific">Edaphobacter modestus</name>
    <dbReference type="NCBI Taxonomy" id="388466"/>
    <lineage>
        <taxon>Bacteria</taxon>
        <taxon>Pseudomonadati</taxon>
        <taxon>Acidobacteriota</taxon>
        <taxon>Terriglobia</taxon>
        <taxon>Terriglobales</taxon>
        <taxon>Acidobacteriaceae</taxon>
        <taxon>Edaphobacter</taxon>
    </lineage>
</organism>
<dbReference type="InterPro" id="IPR010723">
    <property type="entry name" value="HemN_C"/>
</dbReference>
<dbReference type="PANTHER" id="PTHR13932">
    <property type="entry name" value="COPROPORPHYRINIGEN III OXIDASE"/>
    <property type="match status" value="1"/>
</dbReference>
<dbReference type="PANTHER" id="PTHR13932:SF5">
    <property type="entry name" value="RADICAL S-ADENOSYL METHIONINE DOMAIN-CONTAINING PROTEIN 1, MITOCHONDRIAL"/>
    <property type="match status" value="1"/>
</dbReference>
<dbReference type="InterPro" id="IPR004559">
    <property type="entry name" value="HemW-like"/>
</dbReference>
<evidence type="ECO:0000256" key="4">
    <source>
        <dbReference type="ARBA" id="ARBA00022617"/>
    </source>
</evidence>
<dbReference type="NCBIfam" id="TIGR00539">
    <property type="entry name" value="hemN_rel"/>
    <property type="match status" value="1"/>
</dbReference>
<proteinExistence type="inferred from homology"/>
<keyword evidence="10" id="KW-0004">4Fe-4S</keyword>
<sequence>MNPAVGLYLSIPFCKAKCSFCNFASDAFGATRMDAYVDRLCEEIREARRTAEALGAQLESVTDSLYFGGGTPSLLSAEQFQRIFSAIRDRFEIAAGAEVTLECAPGQLADKTLEELLRQGTNRISLGVQSFVDHEAKAVGRLHTGAMCETEIERLRAAGVPKIGMDLIVGLPHQTEATWRESLERTLASGVTHASVYMLEVDEESRLGREVLSGGGRYGAASVPEEDETAAWYEIGCEILNGNGMRQYEISNFAREGYTSRHNMKYWRRLPYVGFGLDAHSMLAAGEDAVRFQNVDDLDVYVGDAAQGPLAIFADKEKRPEPEWVGREAAFEESLFLGLRLIEGVDLGSLREKFGRAMVAGTMPGLSDAREAGFLAGHGDRVWLTARGRLASNEVFSRLLAPATT</sequence>
<dbReference type="Pfam" id="PF06969">
    <property type="entry name" value="HemN_C"/>
    <property type="match status" value="1"/>
</dbReference>
<comment type="subcellular location">
    <subcellularLocation>
        <location evidence="10">Cytoplasm</location>
    </subcellularLocation>
</comment>
<evidence type="ECO:0000256" key="6">
    <source>
        <dbReference type="ARBA" id="ARBA00022723"/>
    </source>
</evidence>
<evidence type="ECO:0000256" key="5">
    <source>
        <dbReference type="ARBA" id="ARBA00022691"/>
    </source>
</evidence>
<dbReference type="SFLD" id="SFLDG01065">
    <property type="entry name" value="anaerobic_coproporphyrinogen-I"/>
    <property type="match status" value="1"/>
</dbReference>
<evidence type="ECO:0000256" key="7">
    <source>
        <dbReference type="ARBA" id="ARBA00023004"/>
    </source>
</evidence>
<evidence type="ECO:0000256" key="11">
    <source>
        <dbReference type="SAM" id="Coils"/>
    </source>
</evidence>
<evidence type="ECO:0000256" key="3">
    <source>
        <dbReference type="ARBA" id="ARBA00017228"/>
    </source>
</evidence>
<dbReference type="Pfam" id="PF04055">
    <property type="entry name" value="Radical_SAM"/>
    <property type="match status" value="1"/>
</dbReference>
<comment type="similarity">
    <text evidence="2">Belongs to the anaerobic coproporphyrinogen-III oxidase family. HemW subfamily.</text>
</comment>
<dbReference type="SUPFAM" id="SSF102114">
    <property type="entry name" value="Radical SAM enzymes"/>
    <property type="match status" value="1"/>
</dbReference>
<dbReference type="Proteomes" id="UP000292958">
    <property type="component" value="Unassembled WGS sequence"/>
</dbReference>
<dbReference type="InterPro" id="IPR006638">
    <property type="entry name" value="Elp3/MiaA/NifB-like_rSAM"/>
</dbReference>
<keyword evidence="6 10" id="KW-0479">Metal-binding</keyword>
<protein>
    <recommendedName>
        <fullName evidence="3 10">Heme chaperone HemW</fullName>
    </recommendedName>
</protein>
<dbReference type="OrthoDB" id="9808022at2"/>
<gene>
    <name evidence="13" type="ORF">BDD14_0888</name>
</gene>
<dbReference type="InterPro" id="IPR034505">
    <property type="entry name" value="Coproporphyrinogen-III_oxidase"/>
</dbReference>
<evidence type="ECO:0000313" key="13">
    <source>
        <dbReference type="EMBL" id="RZU39503.1"/>
    </source>
</evidence>
<keyword evidence="7 10" id="KW-0408">Iron</keyword>